<dbReference type="EMBL" id="SGIS01000021">
    <property type="protein sequence ID" value="RZF63826.1"/>
    <property type="molecule type" value="Genomic_DNA"/>
</dbReference>
<dbReference type="Proteomes" id="UP000292085">
    <property type="component" value="Unassembled WGS sequence"/>
</dbReference>
<dbReference type="InterPro" id="IPR011010">
    <property type="entry name" value="DNA_brk_join_enz"/>
</dbReference>
<dbReference type="GO" id="GO:0003677">
    <property type="term" value="F:DNA binding"/>
    <property type="evidence" value="ECO:0007669"/>
    <property type="project" value="UniProtKB-UniRule"/>
</dbReference>
<proteinExistence type="inferred from homology"/>
<evidence type="ECO:0000259" key="6">
    <source>
        <dbReference type="PROSITE" id="PS51900"/>
    </source>
</evidence>
<feature type="domain" description="Core-binding (CB)" evidence="6">
    <location>
        <begin position="231"/>
        <end position="322"/>
    </location>
</feature>
<dbReference type="Gene3D" id="1.10.443.10">
    <property type="entry name" value="Intergrase catalytic core"/>
    <property type="match status" value="1"/>
</dbReference>
<evidence type="ECO:0000256" key="2">
    <source>
        <dbReference type="ARBA" id="ARBA00022908"/>
    </source>
</evidence>
<protein>
    <recommendedName>
        <fullName evidence="6">Core-binding (CB) domain-containing protein</fullName>
    </recommendedName>
</protein>
<comment type="similarity">
    <text evidence="1">Belongs to the 'phage' integrase family.</text>
</comment>
<evidence type="ECO:0000256" key="4">
    <source>
        <dbReference type="ARBA" id="ARBA00023172"/>
    </source>
</evidence>
<dbReference type="GO" id="GO:0015074">
    <property type="term" value="P:DNA integration"/>
    <property type="evidence" value="ECO:0007669"/>
    <property type="project" value="UniProtKB-KW"/>
</dbReference>
<keyword evidence="4" id="KW-0233">DNA recombination</keyword>
<name>A0A4Q6Y3Y1_9SPHN</name>
<keyword evidence="2" id="KW-0229">DNA integration</keyword>
<organism evidence="7 8">
    <name type="scientific">Sphingomonas populi</name>
    <dbReference type="NCBI Taxonomy" id="2484750"/>
    <lineage>
        <taxon>Bacteria</taxon>
        <taxon>Pseudomonadati</taxon>
        <taxon>Pseudomonadota</taxon>
        <taxon>Alphaproteobacteria</taxon>
        <taxon>Sphingomonadales</taxon>
        <taxon>Sphingomonadaceae</taxon>
        <taxon>Sphingomonas</taxon>
    </lineage>
</organism>
<dbReference type="AlphaFoldDB" id="A0A4Q6Y3Y1"/>
<evidence type="ECO:0000256" key="5">
    <source>
        <dbReference type="PROSITE-ProRule" id="PRU01248"/>
    </source>
</evidence>
<dbReference type="InterPro" id="IPR010998">
    <property type="entry name" value="Integrase_recombinase_N"/>
</dbReference>
<reference evidence="7 8" key="1">
    <citation type="submission" date="2019-02" db="EMBL/GenBank/DDBJ databases">
        <authorList>
            <person name="Li Y."/>
        </authorList>
    </citation>
    <scope>NUCLEOTIDE SEQUENCE [LARGE SCALE GENOMIC DNA]</scope>
    <source>
        <strain evidence="7 8">3-7</strain>
    </source>
</reference>
<evidence type="ECO:0000313" key="8">
    <source>
        <dbReference type="Proteomes" id="UP000292085"/>
    </source>
</evidence>
<evidence type="ECO:0000256" key="1">
    <source>
        <dbReference type="ARBA" id="ARBA00008857"/>
    </source>
</evidence>
<dbReference type="GO" id="GO:0006310">
    <property type="term" value="P:DNA recombination"/>
    <property type="evidence" value="ECO:0007669"/>
    <property type="project" value="UniProtKB-KW"/>
</dbReference>
<dbReference type="InterPro" id="IPR044068">
    <property type="entry name" value="CB"/>
</dbReference>
<keyword evidence="3 5" id="KW-0238">DNA-binding</keyword>
<evidence type="ECO:0000256" key="3">
    <source>
        <dbReference type="ARBA" id="ARBA00023125"/>
    </source>
</evidence>
<dbReference type="PANTHER" id="PTHR30349">
    <property type="entry name" value="PHAGE INTEGRASE-RELATED"/>
    <property type="match status" value="1"/>
</dbReference>
<dbReference type="InterPro" id="IPR050090">
    <property type="entry name" value="Tyrosine_recombinase_XerCD"/>
</dbReference>
<accession>A0A4Q6Y3Y1</accession>
<dbReference type="PANTHER" id="PTHR30349:SF41">
    <property type="entry name" value="INTEGRASE_RECOMBINASE PROTEIN MJ0367-RELATED"/>
    <property type="match status" value="1"/>
</dbReference>
<comment type="caution">
    <text evidence="7">The sequence shown here is derived from an EMBL/GenBank/DDBJ whole genome shotgun (WGS) entry which is preliminary data.</text>
</comment>
<dbReference type="Gene3D" id="1.10.150.130">
    <property type="match status" value="1"/>
</dbReference>
<sequence>MRRKMTSTIPHVRKRDGVFQFERRVPLHIQRDAPRYAELFNSKPLYRVSLRTKDEGQALIARTAAKAHFEALLAKAAGREARALPALVLPAPPERIVTQADLDMVADRYAHLTADPFERLHRRANVDPAAAEELARREYEIELFAEDIQRALTMPHDQSDGPILRPTDEARLIVTERGYKAPAGSEELGAIVGAVRTGMTRGYARISALATGEAVPMLPPSNKPKPDSDGMTFAEAVKRYLEVCKPSSRAFSETSLALKQFEACVGRKALVAVSREDMHLFAEHLSNHIVGGKSAGSVVRHLSEQTIAKRIRMLGAVLNHAIDRGWMKGANPAHGIKVSKYVKETSQALMPSKRRLQIDELNRIFAHPWFTGCRSAVEVHAPGNFRLDDSRFWAPIVALFTGCRAAEIGGLKISDVRLNDRFPHFLIRDNEYRKVKNRRARSVPILTALLDLGFARYFDRISASGALRLFPDWAARKRIGGGPDEYPAWSNANIIRSFNRTVLPTALHETLSADMRREVTFHSLRGAFKAMLTVTNGIRPHIANEVVGHANSELDERYIGGLTIEETYPTVHSCTYRGLILPPPPV</sequence>
<dbReference type="InterPro" id="IPR013762">
    <property type="entry name" value="Integrase-like_cat_sf"/>
</dbReference>
<evidence type="ECO:0000313" key="7">
    <source>
        <dbReference type="EMBL" id="RZF63826.1"/>
    </source>
</evidence>
<gene>
    <name evidence="7" type="ORF">EWE75_14440</name>
</gene>
<dbReference type="SUPFAM" id="SSF56349">
    <property type="entry name" value="DNA breaking-rejoining enzymes"/>
    <property type="match status" value="1"/>
</dbReference>
<keyword evidence="8" id="KW-1185">Reference proteome</keyword>
<dbReference type="PROSITE" id="PS51900">
    <property type="entry name" value="CB"/>
    <property type="match status" value="1"/>
</dbReference>